<sequence length="283" mass="31528">MSQQKTNGVTSVSLLSKKSTSTQTMNISTDQESLTYLIQGLISCSLAHFNLDMNVIFIGGKTEGVCKISSVDLRLSSVSLYCEYELGNFYISQPPPSFSGFPIILKSPFNSIGMIITGLDQSKTKFIDNINYIIEFVEMFEVEDHSINNSDPSTKTSAAPQTRTVATQTNPCIENKETLTYIAKGIMFKSICFFTWDEYEAFRFGKKEGILRLISSNSKLTGMTLTCNYTLSKRQLNFQGDVGYPIIVSCSYGSVKTLLTLDKKMIMDNNPMDITDFSSTPQQ</sequence>
<organism evidence="1 2">
    <name type="scientific">Funneliformis geosporum</name>
    <dbReference type="NCBI Taxonomy" id="1117311"/>
    <lineage>
        <taxon>Eukaryota</taxon>
        <taxon>Fungi</taxon>
        <taxon>Fungi incertae sedis</taxon>
        <taxon>Mucoromycota</taxon>
        <taxon>Glomeromycotina</taxon>
        <taxon>Glomeromycetes</taxon>
        <taxon>Glomerales</taxon>
        <taxon>Glomeraceae</taxon>
        <taxon>Funneliformis</taxon>
    </lineage>
</organism>
<gene>
    <name evidence="1" type="ORF">FWILDA_LOCUS12469</name>
</gene>
<comment type="caution">
    <text evidence="1">The sequence shown here is derived from an EMBL/GenBank/DDBJ whole genome shotgun (WGS) entry which is preliminary data.</text>
</comment>
<dbReference type="Proteomes" id="UP001153678">
    <property type="component" value="Unassembled WGS sequence"/>
</dbReference>
<evidence type="ECO:0000313" key="2">
    <source>
        <dbReference type="Proteomes" id="UP001153678"/>
    </source>
</evidence>
<proteinExistence type="predicted"/>
<dbReference type="AlphaFoldDB" id="A0A9W4WU72"/>
<accession>A0A9W4WU72</accession>
<protein>
    <submittedName>
        <fullName evidence="1">11002_t:CDS:1</fullName>
    </submittedName>
</protein>
<feature type="non-terminal residue" evidence="1">
    <location>
        <position position="283"/>
    </location>
</feature>
<evidence type="ECO:0000313" key="1">
    <source>
        <dbReference type="EMBL" id="CAI2186225.1"/>
    </source>
</evidence>
<dbReference type="EMBL" id="CAMKVN010004050">
    <property type="protein sequence ID" value="CAI2186225.1"/>
    <property type="molecule type" value="Genomic_DNA"/>
</dbReference>
<reference evidence="1" key="1">
    <citation type="submission" date="2022-08" db="EMBL/GenBank/DDBJ databases">
        <authorList>
            <person name="Kallberg Y."/>
            <person name="Tangrot J."/>
            <person name="Rosling A."/>
        </authorList>
    </citation>
    <scope>NUCLEOTIDE SEQUENCE</scope>
    <source>
        <strain evidence="1">Wild A</strain>
    </source>
</reference>
<keyword evidence="2" id="KW-1185">Reference proteome</keyword>
<dbReference type="OrthoDB" id="2408269at2759"/>
<name>A0A9W4WU72_9GLOM</name>